<dbReference type="InterPro" id="IPR036652">
    <property type="entry name" value="YjeF_N_dom_sf"/>
</dbReference>
<dbReference type="Pfam" id="PF03853">
    <property type="entry name" value="YjeF_N"/>
    <property type="match status" value="1"/>
</dbReference>
<evidence type="ECO:0000256" key="6">
    <source>
        <dbReference type="ARBA" id="ARBA00022741"/>
    </source>
</evidence>
<dbReference type="PANTHER" id="PTHR12592">
    <property type="entry name" value="ATP-DEPENDENT (S)-NAD(P)H-HYDRATE DEHYDRATASE FAMILY MEMBER"/>
    <property type="match status" value="1"/>
</dbReference>
<feature type="binding site" evidence="17">
    <location>
        <position position="432"/>
    </location>
    <ligand>
        <name>AMP</name>
        <dbReference type="ChEBI" id="CHEBI:456215"/>
    </ligand>
</feature>
<evidence type="ECO:0000256" key="9">
    <source>
        <dbReference type="ARBA" id="ARBA00022958"/>
    </source>
</evidence>
<dbReference type="GO" id="GO:0005524">
    <property type="term" value="F:ATP binding"/>
    <property type="evidence" value="ECO:0007669"/>
    <property type="project" value="UniProtKB-UniRule"/>
</dbReference>
<dbReference type="EMBL" id="UGQU01000003">
    <property type="protein sequence ID" value="STZ63422.1"/>
    <property type="molecule type" value="Genomic_DNA"/>
</dbReference>
<comment type="cofactor">
    <cofactor evidence="17">
        <name>Mg(2+)</name>
        <dbReference type="ChEBI" id="CHEBI:18420"/>
    </cofactor>
</comment>
<feature type="binding site" evidence="17">
    <location>
        <position position="433"/>
    </location>
    <ligand>
        <name>(6S)-NADPHX</name>
        <dbReference type="ChEBI" id="CHEBI:64076"/>
    </ligand>
</feature>
<comment type="catalytic activity">
    <reaction evidence="16 17 18">
        <text>(6S)-NADPHX + ADP = AMP + phosphate + NADPH + H(+)</text>
        <dbReference type="Rhea" id="RHEA:32235"/>
        <dbReference type="ChEBI" id="CHEBI:15378"/>
        <dbReference type="ChEBI" id="CHEBI:43474"/>
        <dbReference type="ChEBI" id="CHEBI:57783"/>
        <dbReference type="ChEBI" id="CHEBI:64076"/>
        <dbReference type="ChEBI" id="CHEBI:456215"/>
        <dbReference type="ChEBI" id="CHEBI:456216"/>
        <dbReference type="EC" id="4.2.1.136"/>
    </reaction>
</comment>
<reference evidence="21 22" key="1">
    <citation type="submission" date="2018-06" db="EMBL/GenBank/DDBJ databases">
        <authorList>
            <consortium name="Pathogen Informatics"/>
            <person name="Doyle S."/>
        </authorList>
    </citation>
    <scope>NUCLEOTIDE SEQUENCE [LARGE SCALE GENOMIC DNA]</scope>
    <source>
        <strain evidence="21 22">NCTC10359</strain>
    </source>
</reference>
<dbReference type="PROSITE" id="PS51385">
    <property type="entry name" value="YJEF_N"/>
    <property type="match status" value="1"/>
</dbReference>
<keyword evidence="10 17" id="KW-0520">NAD</keyword>
<dbReference type="InterPro" id="IPR004443">
    <property type="entry name" value="YjeF_N_dom"/>
</dbReference>
<feature type="domain" description="YjeF N-terminal" evidence="20">
    <location>
        <begin position="11"/>
        <end position="218"/>
    </location>
</feature>
<keyword evidence="6 17" id="KW-0547">Nucleotide-binding</keyword>
<gene>
    <name evidence="21" type="primary">nnr</name>
    <name evidence="17" type="synonym">nnrD</name>
    <name evidence="21" type="ORF">NCTC10359_01851</name>
</gene>
<name>A0A378TU61_MORLA</name>
<feature type="binding site" evidence="17">
    <location>
        <begin position="404"/>
        <end position="408"/>
    </location>
    <ligand>
        <name>AMP</name>
        <dbReference type="ChEBI" id="CHEBI:456215"/>
    </ligand>
</feature>
<evidence type="ECO:0000256" key="10">
    <source>
        <dbReference type="ARBA" id="ARBA00023027"/>
    </source>
</evidence>
<feature type="binding site" evidence="17">
    <location>
        <position position="315"/>
    </location>
    <ligand>
        <name>(6S)-NADPHX</name>
        <dbReference type="ChEBI" id="CHEBI:64076"/>
    </ligand>
</feature>
<keyword evidence="13" id="KW-0511">Multifunctional enzyme</keyword>
<evidence type="ECO:0000256" key="7">
    <source>
        <dbReference type="ARBA" id="ARBA00022840"/>
    </source>
</evidence>
<dbReference type="Proteomes" id="UP000254437">
    <property type="component" value="Unassembled WGS sequence"/>
</dbReference>
<dbReference type="Gene3D" id="3.40.1190.20">
    <property type="match status" value="1"/>
</dbReference>
<comment type="catalytic activity">
    <reaction evidence="1 18">
        <text>(6R)-NADHX = (6S)-NADHX</text>
        <dbReference type="Rhea" id="RHEA:32215"/>
        <dbReference type="ChEBI" id="CHEBI:64074"/>
        <dbReference type="ChEBI" id="CHEBI:64075"/>
        <dbReference type="EC" id="5.1.99.6"/>
    </reaction>
</comment>
<dbReference type="GO" id="GO:0046872">
    <property type="term" value="F:metal ion binding"/>
    <property type="evidence" value="ECO:0007669"/>
    <property type="project" value="UniProtKB-UniRule"/>
</dbReference>
<evidence type="ECO:0000256" key="18">
    <source>
        <dbReference type="PIRNR" id="PIRNR017184"/>
    </source>
</evidence>
<dbReference type="NCBIfam" id="TIGR00196">
    <property type="entry name" value="yjeF_cterm"/>
    <property type="match status" value="1"/>
</dbReference>
<keyword evidence="11 18" id="KW-0413">Isomerase</keyword>
<dbReference type="InterPro" id="IPR000631">
    <property type="entry name" value="CARKD"/>
</dbReference>
<keyword evidence="5 18" id="KW-0479">Metal-binding</keyword>
<evidence type="ECO:0000256" key="1">
    <source>
        <dbReference type="ARBA" id="ARBA00000013"/>
    </source>
</evidence>
<evidence type="ECO:0000256" key="14">
    <source>
        <dbReference type="ARBA" id="ARBA00025153"/>
    </source>
</evidence>
<evidence type="ECO:0000256" key="11">
    <source>
        <dbReference type="ARBA" id="ARBA00023235"/>
    </source>
</evidence>
<dbReference type="PANTHER" id="PTHR12592:SF0">
    <property type="entry name" value="ATP-DEPENDENT (S)-NAD(P)H-HYDRATE DEHYDRATASE"/>
    <property type="match status" value="1"/>
</dbReference>
<evidence type="ECO:0000256" key="2">
    <source>
        <dbReference type="ARBA" id="ARBA00000909"/>
    </source>
</evidence>
<dbReference type="PROSITE" id="PS01050">
    <property type="entry name" value="YJEF_C_2"/>
    <property type="match status" value="1"/>
</dbReference>
<feature type="binding site" evidence="17">
    <location>
        <position position="367"/>
    </location>
    <ligand>
        <name>(6S)-NADPHX</name>
        <dbReference type="ChEBI" id="CHEBI:64076"/>
    </ligand>
</feature>
<dbReference type="PIRSF" id="PIRSF017184">
    <property type="entry name" value="Nnr"/>
    <property type="match status" value="1"/>
</dbReference>
<dbReference type="InterPro" id="IPR029056">
    <property type="entry name" value="Ribokinase-like"/>
</dbReference>
<dbReference type="GO" id="GO:0052855">
    <property type="term" value="F:ADP-dependent NAD(P)H-hydrate dehydratase activity"/>
    <property type="evidence" value="ECO:0007669"/>
    <property type="project" value="UniProtKB-UniRule"/>
</dbReference>
<dbReference type="InterPro" id="IPR017953">
    <property type="entry name" value="Carbohydrate_kinase_pred_CS"/>
</dbReference>
<feature type="binding site" evidence="17">
    <location>
        <position position="256"/>
    </location>
    <ligand>
        <name>(6S)-NADPHX</name>
        <dbReference type="ChEBI" id="CHEBI:64076"/>
    </ligand>
</feature>
<comment type="cofactor">
    <cofactor evidence="18">
        <name>K(+)</name>
        <dbReference type="ChEBI" id="CHEBI:29103"/>
    </cofactor>
    <text evidence="18">Binds 1 potassium ion per subunit.</text>
</comment>
<keyword evidence="12 17" id="KW-0456">Lyase</keyword>
<evidence type="ECO:0000256" key="4">
    <source>
        <dbReference type="ARBA" id="ARBA00009524"/>
    </source>
</evidence>
<dbReference type="CDD" id="cd01171">
    <property type="entry name" value="YXKO-related"/>
    <property type="match status" value="1"/>
</dbReference>
<dbReference type="STRING" id="477.A9309_04875"/>
<evidence type="ECO:0000256" key="3">
    <source>
        <dbReference type="ARBA" id="ARBA00006001"/>
    </source>
</evidence>
<comment type="catalytic activity">
    <reaction evidence="2 18">
        <text>(6R)-NADPHX = (6S)-NADPHX</text>
        <dbReference type="Rhea" id="RHEA:32227"/>
        <dbReference type="ChEBI" id="CHEBI:64076"/>
        <dbReference type="ChEBI" id="CHEBI:64077"/>
        <dbReference type="EC" id="5.1.99.6"/>
    </reaction>
</comment>
<protein>
    <recommendedName>
        <fullName evidence="17">ADP-dependent (S)-NAD(P)H-hydrate dehydratase</fullName>
        <ecNumber evidence="17">4.2.1.136</ecNumber>
    </recommendedName>
    <alternativeName>
        <fullName evidence="17">ADP-dependent NAD(P)HX dehydratase</fullName>
    </alternativeName>
</protein>
<keyword evidence="8 17" id="KW-0521">NADP</keyword>
<dbReference type="GO" id="GO:0110051">
    <property type="term" value="P:metabolite repair"/>
    <property type="evidence" value="ECO:0007669"/>
    <property type="project" value="TreeGrafter"/>
</dbReference>
<accession>A0A378TU61</accession>
<evidence type="ECO:0000313" key="22">
    <source>
        <dbReference type="Proteomes" id="UP000254437"/>
    </source>
</evidence>
<evidence type="ECO:0000256" key="15">
    <source>
        <dbReference type="ARBA" id="ARBA00048238"/>
    </source>
</evidence>
<dbReference type="SUPFAM" id="SSF64153">
    <property type="entry name" value="YjeF N-terminal domain-like"/>
    <property type="match status" value="1"/>
</dbReference>
<dbReference type="Gene3D" id="3.40.50.10260">
    <property type="entry name" value="YjeF N-terminal domain"/>
    <property type="match status" value="1"/>
</dbReference>
<comment type="similarity">
    <text evidence="3 18">In the N-terminal section; belongs to the NnrE/AIBP family.</text>
</comment>
<sequence>MTTPIYTAKAVKDWEGRWFADGNSSFGLMKQASLALCLQIIDFIHKNNIAQADIIAWCGVGNNGGDGYLTAKYLAERLDNKHFNVQIIAPNPPKSADAVRARSPCTGMPMCDDVGGVIRKFEKVIHLDALFGNGLDRELDKAYQDIIHAFNVQTGTKIALDVPSGLHPDRGIPMPVCADVDMTLCVMGLKMGLFVGVAKDFVGKVINLPLIPPDDELSAVAYLSDKPKPPTRQSTAHKGDFGTVAVVGGHRRMGGAVIMASQMAMSMGAGRVTAVCHAMHHSAMLTRSPNVMVADIDEMSVGDLVGFDRVAFGMGLGRDAWAEMVFDKVMDGVVHHAFDRVVLDADALYFLTKNPCKLPNHVICTPHSAESARLLGVSVADVNNDKLDTLYRLHERYGGQWVIKGANTLSFDGIRVQVCPFGNAFMATAGMGDVLAGMLVGADMSVHDVVAWHALLGDRLADGAMFGIHACDMADVADEMAWVGESDREK</sequence>
<evidence type="ECO:0000256" key="17">
    <source>
        <dbReference type="HAMAP-Rule" id="MF_01965"/>
    </source>
</evidence>
<dbReference type="InterPro" id="IPR030677">
    <property type="entry name" value="Nnr"/>
</dbReference>
<evidence type="ECO:0000256" key="5">
    <source>
        <dbReference type="ARBA" id="ARBA00022723"/>
    </source>
</evidence>
<dbReference type="GO" id="GO:0052856">
    <property type="term" value="F:NAD(P)HX epimerase activity"/>
    <property type="evidence" value="ECO:0007669"/>
    <property type="project" value="UniProtKB-EC"/>
</dbReference>
<dbReference type="HAMAP" id="MF_01965">
    <property type="entry name" value="NADHX_dehydratase"/>
    <property type="match status" value="1"/>
</dbReference>
<evidence type="ECO:0000256" key="12">
    <source>
        <dbReference type="ARBA" id="ARBA00023239"/>
    </source>
</evidence>
<comment type="function">
    <text evidence="14 18">Bifunctional enzyme that catalyzes the epimerization of the S- and R-forms of NAD(P)HX and the dehydration of the S-form of NAD(P)HX at the expense of ADP, which is converted to AMP. This allows the repair of both epimers of NAD(P)HX, a damaged form of NAD(P)H that is a result of enzymatic or heat-dependent hydration.</text>
</comment>
<comment type="similarity">
    <text evidence="4 18">In the C-terminal section; belongs to the NnrD/CARKD family.</text>
</comment>
<evidence type="ECO:0000259" key="19">
    <source>
        <dbReference type="PROSITE" id="PS51383"/>
    </source>
</evidence>
<comment type="similarity">
    <text evidence="17">Belongs to the NnrD/CARKD family.</text>
</comment>
<evidence type="ECO:0000256" key="13">
    <source>
        <dbReference type="ARBA" id="ARBA00023268"/>
    </source>
</evidence>
<proteinExistence type="inferred from homology"/>
<organism evidence="21 22">
    <name type="scientific">Moraxella lacunata</name>
    <dbReference type="NCBI Taxonomy" id="477"/>
    <lineage>
        <taxon>Bacteria</taxon>
        <taxon>Pseudomonadati</taxon>
        <taxon>Pseudomonadota</taxon>
        <taxon>Gammaproteobacteria</taxon>
        <taxon>Moraxellales</taxon>
        <taxon>Moraxellaceae</taxon>
        <taxon>Moraxella</taxon>
    </lineage>
</organism>
<evidence type="ECO:0000313" key="21">
    <source>
        <dbReference type="EMBL" id="STZ63422.1"/>
    </source>
</evidence>
<keyword evidence="9 18" id="KW-0630">Potassium</keyword>
<feature type="domain" description="YjeF C-terminal" evidence="19">
    <location>
        <begin position="221"/>
        <end position="490"/>
    </location>
</feature>
<evidence type="ECO:0000259" key="20">
    <source>
        <dbReference type="PROSITE" id="PS51385"/>
    </source>
</evidence>
<comment type="subunit">
    <text evidence="17">Homotetramer.</text>
</comment>
<dbReference type="SUPFAM" id="SSF53613">
    <property type="entry name" value="Ribokinase-like"/>
    <property type="match status" value="1"/>
</dbReference>
<evidence type="ECO:0000256" key="8">
    <source>
        <dbReference type="ARBA" id="ARBA00022857"/>
    </source>
</evidence>
<keyword evidence="7 17" id="KW-0067">ATP-binding</keyword>
<comment type="catalytic activity">
    <reaction evidence="15 17 18">
        <text>(6S)-NADHX + ADP = AMP + phosphate + NADH + H(+)</text>
        <dbReference type="Rhea" id="RHEA:32223"/>
        <dbReference type="ChEBI" id="CHEBI:15378"/>
        <dbReference type="ChEBI" id="CHEBI:43474"/>
        <dbReference type="ChEBI" id="CHEBI:57945"/>
        <dbReference type="ChEBI" id="CHEBI:64074"/>
        <dbReference type="ChEBI" id="CHEBI:456215"/>
        <dbReference type="ChEBI" id="CHEBI:456216"/>
        <dbReference type="EC" id="4.2.1.136"/>
    </reaction>
</comment>
<dbReference type="EC" id="4.2.1.136" evidence="17"/>
<dbReference type="AlphaFoldDB" id="A0A378TU61"/>
<dbReference type="RefSeq" id="WP_115007671.1">
    <property type="nucleotide sequence ID" value="NZ_UGQU01000003.1"/>
</dbReference>
<comment type="function">
    <text evidence="17">Catalyzes the dehydration of the S-form of NAD(P)HX at the expense of ADP, which is converted to AMP. Together with NAD(P)HX epimerase, which catalyzes the epimerization of the S- and R-forms, the enzyme allows the repair of both epimers of NAD(P)HX, a damaged form of NAD(P)H that is a result of enzymatic or heat-dependent hydration.</text>
</comment>
<evidence type="ECO:0000256" key="16">
    <source>
        <dbReference type="ARBA" id="ARBA00049209"/>
    </source>
</evidence>
<dbReference type="PROSITE" id="PS51383">
    <property type="entry name" value="YJEF_C_3"/>
    <property type="match status" value="1"/>
</dbReference>
<dbReference type="Pfam" id="PF01256">
    <property type="entry name" value="Carb_kinase"/>
    <property type="match status" value="1"/>
</dbReference>
<dbReference type="GO" id="GO:0046496">
    <property type="term" value="P:nicotinamide nucleotide metabolic process"/>
    <property type="evidence" value="ECO:0007669"/>
    <property type="project" value="UniProtKB-UniRule"/>
</dbReference>